<proteinExistence type="predicted"/>
<evidence type="ECO:0000313" key="1">
    <source>
        <dbReference type="EMBL" id="JAV24912.1"/>
    </source>
</evidence>
<sequence>MSKVVECIKCICGCNEVTRDRIKELLNKTVHGFLNDEAAVDMLRKYVPKESNTHKYIAIVQQAKHYQTIEIDKSSDEWEDFVDSLLEDLAEELEESSDSNAVLEKVVLEYSRRIDKSTDFKNFNRNLRDKYKQRFR</sequence>
<accession>A0A1Q3FBL7</accession>
<reference evidence="1" key="1">
    <citation type="submission" date="2017-01" db="EMBL/GenBank/DDBJ databases">
        <title>A deep insight into the sialotranscriptome of adult male and female Cluex tarsalis mosquitoes.</title>
        <authorList>
            <person name="Ribeiro J.M."/>
            <person name="Moreira F."/>
            <person name="Bernard K.A."/>
            <person name="Calvo E."/>
        </authorList>
    </citation>
    <scope>NUCLEOTIDE SEQUENCE</scope>
    <source>
        <strain evidence="1">Kern County</strain>
        <tissue evidence="1">Salivary glands</tissue>
    </source>
</reference>
<protein>
    <submittedName>
        <fullName evidence="1">Uncharacterized protein</fullName>
    </submittedName>
</protein>
<dbReference type="EMBL" id="GFDL01010133">
    <property type="protein sequence ID" value="JAV24912.1"/>
    <property type="molecule type" value="Transcribed_RNA"/>
</dbReference>
<dbReference type="AlphaFoldDB" id="A0A1Q3FBL7"/>
<name>A0A1Q3FBL7_CULTA</name>
<organism evidence="1">
    <name type="scientific">Culex tarsalis</name>
    <name type="common">Encephalitis mosquito</name>
    <dbReference type="NCBI Taxonomy" id="7177"/>
    <lineage>
        <taxon>Eukaryota</taxon>
        <taxon>Metazoa</taxon>
        <taxon>Ecdysozoa</taxon>
        <taxon>Arthropoda</taxon>
        <taxon>Hexapoda</taxon>
        <taxon>Insecta</taxon>
        <taxon>Pterygota</taxon>
        <taxon>Neoptera</taxon>
        <taxon>Endopterygota</taxon>
        <taxon>Diptera</taxon>
        <taxon>Nematocera</taxon>
        <taxon>Culicoidea</taxon>
        <taxon>Culicidae</taxon>
        <taxon>Culicinae</taxon>
        <taxon>Culicini</taxon>
        <taxon>Culex</taxon>
        <taxon>Culex</taxon>
    </lineage>
</organism>